<reference evidence="3 4" key="1">
    <citation type="journal article" date="2015" name="Genome Biol. Evol.">
        <title>Comparative Genomics of a Bacterivorous Green Alga Reveals Evolutionary Causalities and Consequences of Phago-Mixotrophic Mode of Nutrition.</title>
        <authorList>
            <person name="Burns J.A."/>
            <person name="Paasch A."/>
            <person name="Narechania A."/>
            <person name="Kim E."/>
        </authorList>
    </citation>
    <scope>NUCLEOTIDE SEQUENCE [LARGE SCALE GENOMIC DNA]</scope>
    <source>
        <strain evidence="3 4">PLY_AMNH</strain>
    </source>
</reference>
<dbReference type="Proteomes" id="UP001190700">
    <property type="component" value="Unassembled WGS sequence"/>
</dbReference>
<dbReference type="InterPro" id="IPR057670">
    <property type="entry name" value="SH3_retrovirus"/>
</dbReference>
<feature type="region of interest" description="Disordered" evidence="1">
    <location>
        <begin position="1"/>
        <end position="23"/>
    </location>
</feature>
<dbReference type="PANTHER" id="PTHR11439">
    <property type="entry name" value="GAG-POL-RELATED RETROTRANSPOSON"/>
    <property type="match status" value="1"/>
</dbReference>
<keyword evidence="4" id="KW-1185">Reference proteome</keyword>
<dbReference type="EMBL" id="LGRX02006575">
    <property type="protein sequence ID" value="KAK3276405.1"/>
    <property type="molecule type" value="Genomic_DNA"/>
</dbReference>
<evidence type="ECO:0000313" key="3">
    <source>
        <dbReference type="EMBL" id="KAK3276405.1"/>
    </source>
</evidence>
<dbReference type="Pfam" id="PF07727">
    <property type="entry name" value="RVT_2"/>
    <property type="match status" value="1"/>
</dbReference>
<dbReference type="InterPro" id="IPR036397">
    <property type="entry name" value="RNaseH_sf"/>
</dbReference>
<organism evidence="3 4">
    <name type="scientific">Cymbomonas tetramitiformis</name>
    <dbReference type="NCBI Taxonomy" id="36881"/>
    <lineage>
        <taxon>Eukaryota</taxon>
        <taxon>Viridiplantae</taxon>
        <taxon>Chlorophyta</taxon>
        <taxon>Pyramimonadophyceae</taxon>
        <taxon>Pyramimonadales</taxon>
        <taxon>Pyramimonadaceae</taxon>
        <taxon>Cymbomonas</taxon>
    </lineage>
</organism>
<dbReference type="GO" id="GO:0015074">
    <property type="term" value="P:DNA integration"/>
    <property type="evidence" value="ECO:0007669"/>
    <property type="project" value="InterPro"/>
</dbReference>
<accession>A0AAE0GED5</accession>
<dbReference type="Pfam" id="PF25597">
    <property type="entry name" value="SH3_retrovirus"/>
    <property type="match status" value="1"/>
</dbReference>
<protein>
    <recommendedName>
        <fullName evidence="2">Integrase catalytic domain-containing protein</fullName>
    </recommendedName>
</protein>
<evidence type="ECO:0000259" key="2">
    <source>
        <dbReference type="PROSITE" id="PS50994"/>
    </source>
</evidence>
<comment type="caution">
    <text evidence="3">The sequence shown here is derived from an EMBL/GenBank/DDBJ whole genome shotgun (WGS) entry which is preliminary data.</text>
</comment>
<gene>
    <name evidence="3" type="ORF">CYMTET_15516</name>
</gene>
<dbReference type="GO" id="GO:0003676">
    <property type="term" value="F:nucleic acid binding"/>
    <property type="evidence" value="ECO:0007669"/>
    <property type="project" value="InterPro"/>
</dbReference>
<dbReference type="InterPro" id="IPR001584">
    <property type="entry name" value="Integrase_cat-core"/>
</dbReference>
<dbReference type="PROSITE" id="PS50994">
    <property type="entry name" value="INTEGRASE"/>
    <property type="match status" value="1"/>
</dbReference>
<dbReference type="InterPro" id="IPR013103">
    <property type="entry name" value="RVT_2"/>
</dbReference>
<dbReference type="SUPFAM" id="SSF53098">
    <property type="entry name" value="Ribonuclease H-like"/>
    <property type="match status" value="1"/>
</dbReference>
<feature type="domain" description="Integrase catalytic" evidence="2">
    <location>
        <begin position="584"/>
        <end position="753"/>
    </location>
</feature>
<dbReference type="Gene3D" id="3.30.420.10">
    <property type="entry name" value="Ribonuclease H-like superfamily/Ribonuclease H"/>
    <property type="match status" value="1"/>
</dbReference>
<evidence type="ECO:0000313" key="4">
    <source>
        <dbReference type="Proteomes" id="UP001190700"/>
    </source>
</evidence>
<proteinExistence type="predicted"/>
<dbReference type="CDD" id="cd09272">
    <property type="entry name" value="RNase_HI_RT_Ty1"/>
    <property type="match status" value="1"/>
</dbReference>
<name>A0AAE0GED5_9CHLO</name>
<evidence type="ECO:0000256" key="1">
    <source>
        <dbReference type="SAM" id="MobiDB-lite"/>
    </source>
</evidence>
<dbReference type="InterPro" id="IPR012337">
    <property type="entry name" value="RNaseH-like_sf"/>
</dbReference>
<sequence>MKDLQDMVTEPSPATNPFTAEDPTHSEITVQGSATVASSVLSAILIQLTVGDAFDLVRRCGNDGLKAYRKLRARVEPQLFGQLATYLNRLTRLTVNSTTDPVKQLGAFADIQASLCRYGGERLDHRTIEVFTLAFAISALPSEYSTVVATIGQEAKPSFELLLQRCDYFFVNVLQEKHPVQCAAPAEESAAAAKSLLADRQRQAEQKKVNDTRNLVCAVCGGGHSSETCWIMHPERMEEFIKRNPKLEGKLRKGFAERKERLLKSKTEEKVAAAVSTPTGKMTQEEIWEAEEHDEVPCACPAVQNCGDQVGVYTGDVLQESWLYGVAEADGDLSEVQQELAVNSSVVASTVEVGRQRVLYYDSMATRSVLNDLSFFEGGAVCASKAVTFKVMAGEVTASRGAGVVLIRLWNHATGRLDELRIEAQYVPDSPFNLVSAVCLEDEYGLFGQLLDRQLVSTNGESRYELQRDGKIFILPESVGTETSCPAVQQKVIRDVVNWKLTDFDRWNVEKGPFNVDICADKHNVQKSVEEFYSVENSVFDHALVGRAFYGNMPYVDSFISRLLVKILMDFAKDPGGTKFLLVLPHKPNAVWWGLTKKLEELQTYSKGSVIFSAAKDQCYRVEELKESEPGRGVDLGVSSEELRESDLTSCSVQCLPCQSDNDRTIVAGQAAAYCEQHGILQRTTAPYLHENNYRVETYNRLLQAKARAMLITAGLPAELWPLSFRHAVYLLNRVVKADLGMRSTMDVLFQKVDLSALRIFGCRAYAFVDASPRTKLDDRAIPLLYVGHDDNSTSFLLYCTVRNKVVRSGMVRFDERINDRGKLVLSWDLSVVVPLRSLYDCGRLDGPYFEKFTGSPTVVHDIAIYVLPDSDEFTGVVKLESSSGNTCTQFWAPVSFFLEQSLSNWELLRVCLGEQVVNRFYPVFALVEVQSTSGGAWEAAVVCASARGEHQLPYQVLLLRHCGRAGKSVDIAESSVRFQVQHVAVAAVQQQWLPNGVTCPRNWAQLVSAPDAVEWRSSDRKEECALIDVKQAIVPVSNLPAGEKALGMKAVYKPKLDAANVLTERKSRWVVFSNKQSHGVNYQELYSPCTQLNTLRILIQLSLVLGLLAFTMDVVTCFLNGELDIETPLYVRWPDGRVVRGTRFGRLQKSVYGLKQASRVWYFTLKRWLLQYDTMLAVSNIDPCLFYIFRPNVLIVYIYIHVDNFLVLTSCEQWKATFFSSFNEAYPSVDEGKLTDILGMRMTFRDAGLVRECRISQQGLIHRMLERYGMVDCNPALSPMEPKLSLSPADSQEDTVTVPYANLAMELMWLARCTRPDILTAVCYLARFMHCHGATHWQHLLRVLRYLKGTLEDCLTLQCSSPASHTADLVISAYSDADHAADRVTRRSVTGSLVRLNGSTVIYTSKLQKTVAVSTADGELVALSETARDIEHVVKLLSEFAPVKLPVVVHGDNHASVIQAECALNNTATRHIAARDRYVAKLVELGRVMIVKVPSAENLVDLFTKSMAVDRFLVLRAIVLRFFRSDSTEE</sequence>